<accession>A0A090RQM1</accession>
<feature type="compositionally biased region" description="Basic residues" evidence="1">
    <location>
        <begin position="52"/>
        <end position="63"/>
    </location>
</feature>
<dbReference type="Pfam" id="PF09831">
    <property type="entry name" value="DUF2058"/>
    <property type="match status" value="1"/>
</dbReference>
<reference evidence="2 3" key="1">
    <citation type="submission" date="2014-09" db="EMBL/GenBank/DDBJ databases">
        <title>Vibrio maritimus JCM 19235. (C45) whole genome shotgun sequence.</title>
        <authorList>
            <person name="Sawabe T."/>
            <person name="Meirelles P."/>
            <person name="Nakanishi M."/>
            <person name="Sayaka M."/>
            <person name="Hattori M."/>
            <person name="Ohkuma M."/>
        </authorList>
    </citation>
    <scope>NUCLEOTIDE SEQUENCE [LARGE SCALE GENOMIC DNA]</scope>
    <source>
        <strain evidence="3">JCM19235</strain>
    </source>
</reference>
<reference evidence="2 3" key="2">
    <citation type="submission" date="2014-09" db="EMBL/GenBank/DDBJ databases">
        <authorList>
            <consortium name="NBRP consortium"/>
            <person name="Sawabe T."/>
            <person name="Meirelles P."/>
            <person name="Nakanishi M."/>
            <person name="Sayaka M."/>
            <person name="Hattori M."/>
            <person name="Ohkuma M."/>
        </authorList>
    </citation>
    <scope>NUCLEOTIDE SEQUENCE [LARGE SCALE GENOMIC DNA]</scope>
    <source>
        <strain evidence="3">JCM19235</strain>
    </source>
</reference>
<evidence type="ECO:0000313" key="3">
    <source>
        <dbReference type="Proteomes" id="UP000029228"/>
    </source>
</evidence>
<protein>
    <submittedName>
        <fullName evidence="2">Nucleoprotein/polynucleotide-associated enzyme</fullName>
    </submittedName>
</protein>
<dbReference type="STRING" id="990268.JCM19235_5407"/>
<dbReference type="EMBL" id="BBMR01000001">
    <property type="protein sequence ID" value="GAL16858.1"/>
    <property type="molecule type" value="Genomic_DNA"/>
</dbReference>
<comment type="caution">
    <text evidence="2">The sequence shown here is derived from an EMBL/GenBank/DDBJ whole genome shotgun (WGS) entry which is preliminary data.</text>
</comment>
<proteinExistence type="predicted"/>
<sequence length="202" mass="23006">MVIFLWIGLALQGLSWDHAHNCENKLGLHFMSKLSLQEQMLKAGLVNEKKLKKAKKGSKKSRVQAREAKAAVEENKAAQKERDQALNKQRDEEKLSKEIKAQVKQLITLNTIEHGNGDIKYNFTDGTLVKSLYVTQEIRDQLSKGNLSIARIEESYAVIPTVVAKKIAERDQETVIENDVKEEVVEEDDPYAQYVVPDDLMW</sequence>
<dbReference type="InterPro" id="IPR018636">
    <property type="entry name" value="DUF2058"/>
</dbReference>
<feature type="region of interest" description="Disordered" evidence="1">
    <location>
        <begin position="52"/>
        <end position="91"/>
    </location>
</feature>
<organism evidence="2 3">
    <name type="scientific">Vibrio maritimus</name>
    <dbReference type="NCBI Taxonomy" id="990268"/>
    <lineage>
        <taxon>Bacteria</taxon>
        <taxon>Pseudomonadati</taxon>
        <taxon>Pseudomonadota</taxon>
        <taxon>Gammaproteobacteria</taxon>
        <taxon>Vibrionales</taxon>
        <taxon>Vibrionaceae</taxon>
        <taxon>Vibrio</taxon>
    </lineage>
</organism>
<dbReference type="AlphaFoldDB" id="A0A090RQM1"/>
<evidence type="ECO:0000313" key="2">
    <source>
        <dbReference type="EMBL" id="GAL16858.1"/>
    </source>
</evidence>
<evidence type="ECO:0000256" key="1">
    <source>
        <dbReference type="SAM" id="MobiDB-lite"/>
    </source>
</evidence>
<name>A0A090RQM1_9VIBR</name>
<dbReference type="Proteomes" id="UP000029228">
    <property type="component" value="Unassembled WGS sequence"/>
</dbReference>
<keyword evidence="3" id="KW-1185">Reference proteome</keyword>
<feature type="compositionally biased region" description="Basic and acidic residues" evidence="1">
    <location>
        <begin position="64"/>
        <end position="91"/>
    </location>
</feature>
<gene>
    <name evidence="2" type="ORF">JCM19235_5407</name>
</gene>